<keyword evidence="2" id="KW-0496">Mitochondrion</keyword>
<sequence length="392" mass="44537">MFLDSSKFSSCYIRSPVVRDYSNHVSNTRFISEGTTLVALLQEIDLLDAYIQYEVLFKHASSLLKNNQTIDAFNVIFKIWMDPKIVPALLLRECFYAGQVILPAWEHGGPLFSHSLPKKLGGTRPILVPNKQTRICMGAVNAILQASCESWHPHTTGFRPSCGTLTAVDMLADKIKVTLRTHGRAIIVSFDIAKAFNSVHVDHLFNTLHLNQLPHSMKHHMWQWQHLNTKSGTTGDVIRRPLLGLVQGFPYSPTLFAWYLDALVGKGSEFIAYADNFVGVFESDWDAQNALARIQQKLAAASLVVAPHTIKFHTQRFERTSYHWLGHEIKLPTVYVQNAVYCTPRVVQESSCLTFNQWVTLLKKSQWLHNALHRDWRFSTPASQARPFTKII</sequence>
<dbReference type="EMBL" id="MT872349">
    <property type="protein sequence ID" value="QOJ46286.1"/>
    <property type="molecule type" value="Genomic_DNA"/>
</dbReference>
<dbReference type="InterPro" id="IPR043502">
    <property type="entry name" value="DNA/RNA_pol_sf"/>
</dbReference>
<feature type="domain" description="Reverse transcriptase" evidence="1">
    <location>
        <begin position="97"/>
        <end position="329"/>
    </location>
</feature>
<dbReference type="PROSITE" id="PS50878">
    <property type="entry name" value="RT_POL"/>
    <property type="match status" value="1"/>
</dbReference>
<gene>
    <name evidence="2" type="primary">rtl</name>
</gene>
<reference evidence="2" key="1">
    <citation type="journal article" date="2021" name="New">
        <title>Does mitochondrial DNA replication in Chlamydomonas require a reverse transcriptase?</title>
        <authorList>
            <person name="Smith D.R."/>
            <person name="Craig R.J."/>
        </authorList>
    </citation>
    <scope>NUCLEOTIDE SEQUENCE</scope>
    <source>
        <strain evidence="2">NIES-2212</strain>
    </source>
</reference>
<dbReference type="AlphaFoldDB" id="A0A7L9CXQ3"/>
<dbReference type="Pfam" id="PF00078">
    <property type="entry name" value="RVT_1"/>
    <property type="match status" value="1"/>
</dbReference>
<evidence type="ECO:0000313" key="2">
    <source>
        <dbReference type="EMBL" id="QOJ46286.1"/>
    </source>
</evidence>
<name>A0A7L9CXQ3_9CHLO</name>
<dbReference type="InterPro" id="IPR000477">
    <property type="entry name" value="RT_dom"/>
</dbReference>
<organism evidence="2">
    <name type="scientific">Edaphochlamys debaryana</name>
    <dbReference type="NCBI Taxonomy" id="47281"/>
    <lineage>
        <taxon>Eukaryota</taxon>
        <taxon>Viridiplantae</taxon>
        <taxon>Chlorophyta</taxon>
        <taxon>core chlorophytes</taxon>
        <taxon>Chlorophyceae</taxon>
        <taxon>CS clade</taxon>
        <taxon>Chlamydomonadales</taxon>
        <taxon>Chlamydomonadales incertae sedis</taxon>
        <taxon>Edaphochlamys</taxon>
    </lineage>
</organism>
<protein>
    <submittedName>
        <fullName evidence="2">RTL</fullName>
    </submittedName>
</protein>
<dbReference type="SUPFAM" id="SSF56672">
    <property type="entry name" value="DNA/RNA polymerases"/>
    <property type="match status" value="1"/>
</dbReference>
<accession>A0A7L9CXQ3</accession>
<geneLocation type="mitochondrion" evidence="2"/>
<proteinExistence type="predicted"/>
<evidence type="ECO:0000259" key="1">
    <source>
        <dbReference type="PROSITE" id="PS50878"/>
    </source>
</evidence>